<dbReference type="EMBL" id="JBBPBM010000057">
    <property type="protein sequence ID" value="KAK8516636.1"/>
    <property type="molecule type" value="Genomic_DNA"/>
</dbReference>
<keyword evidence="2" id="KW-1185">Reference proteome</keyword>
<evidence type="ECO:0000313" key="2">
    <source>
        <dbReference type="Proteomes" id="UP001472677"/>
    </source>
</evidence>
<protein>
    <submittedName>
        <fullName evidence="1">Uncharacterized protein</fullName>
    </submittedName>
</protein>
<comment type="caution">
    <text evidence="1">The sequence shown here is derived from an EMBL/GenBank/DDBJ whole genome shotgun (WGS) entry which is preliminary data.</text>
</comment>
<organism evidence="1 2">
    <name type="scientific">Hibiscus sabdariffa</name>
    <name type="common">roselle</name>
    <dbReference type="NCBI Taxonomy" id="183260"/>
    <lineage>
        <taxon>Eukaryota</taxon>
        <taxon>Viridiplantae</taxon>
        <taxon>Streptophyta</taxon>
        <taxon>Embryophyta</taxon>
        <taxon>Tracheophyta</taxon>
        <taxon>Spermatophyta</taxon>
        <taxon>Magnoliopsida</taxon>
        <taxon>eudicotyledons</taxon>
        <taxon>Gunneridae</taxon>
        <taxon>Pentapetalae</taxon>
        <taxon>rosids</taxon>
        <taxon>malvids</taxon>
        <taxon>Malvales</taxon>
        <taxon>Malvaceae</taxon>
        <taxon>Malvoideae</taxon>
        <taxon>Hibiscus</taxon>
    </lineage>
</organism>
<evidence type="ECO:0000313" key="1">
    <source>
        <dbReference type="EMBL" id="KAK8516636.1"/>
    </source>
</evidence>
<name>A0ABR2CB27_9ROSI</name>
<accession>A0ABR2CB27</accession>
<proteinExistence type="predicted"/>
<reference evidence="1 2" key="1">
    <citation type="journal article" date="2024" name="G3 (Bethesda)">
        <title>Genome assembly of Hibiscus sabdariffa L. provides insights into metabolisms of medicinal natural products.</title>
        <authorList>
            <person name="Kim T."/>
        </authorList>
    </citation>
    <scope>NUCLEOTIDE SEQUENCE [LARGE SCALE GENOMIC DNA]</scope>
    <source>
        <strain evidence="1">TK-2024</strain>
        <tissue evidence="1">Old leaves</tissue>
    </source>
</reference>
<gene>
    <name evidence="1" type="ORF">V6N12_049358</name>
</gene>
<dbReference type="Proteomes" id="UP001472677">
    <property type="component" value="Unassembled WGS sequence"/>
</dbReference>
<sequence>MEAMPSCTAQTEEGWFNCLKNECDVELDTEPSTMAVVLVAIFLDIDGKAKSLRGQITMDQVQDEDGSSSHYRVEMEQPATCNQDCALPSIAMKSSRGTITSNC</sequence>